<evidence type="ECO:0000313" key="6">
    <source>
        <dbReference type="Proteomes" id="UP000649617"/>
    </source>
</evidence>
<dbReference type="PANTHER" id="PTHR47447">
    <property type="entry name" value="OS03G0856100 PROTEIN"/>
    <property type="match status" value="1"/>
</dbReference>
<reference evidence="5" key="1">
    <citation type="submission" date="2021-02" db="EMBL/GenBank/DDBJ databases">
        <authorList>
            <person name="Dougan E. K."/>
            <person name="Rhodes N."/>
            <person name="Thang M."/>
            <person name="Chan C."/>
        </authorList>
    </citation>
    <scope>NUCLEOTIDE SEQUENCE</scope>
</reference>
<dbReference type="Proteomes" id="UP000649617">
    <property type="component" value="Unassembled WGS sequence"/>
</dbReference>
<sequence length="1105" mass="122253">MQATRSCWNTFCWPGTLPEESVQQEGMAASPVSPAQQVDVFGRKIAHPLPRAHARPDPDAVSVTSVAQSIASEADQQREVFSFRNRNGHGNILAWDESRAVTPPHQRQAKPHEVSKAKRSIRFLSLIGNEGSGHHSLTPAIHQILGIGGGHDDHTRISEHKTRSFTLMNETEATNESQVFMFDGEESGQLLTAFLAHDVRGFKKALLGYGANTLLQQEYSFPTGFQERQPTDKIYDLTKLYQMLHDADVSRKAVIKYERDPKDRAESMFRRFPWLFKHGLAESEHSQQAFERHIERHLRHVQKMHVPVLRVNMEQLNHTCPMFVHKVAGFLMEHAIRLNLEFGAGKQWQEALEFWAGMPTVHLRGNTVTHNSALAACIKGDHWQVASNILGGMEDQMTAPSVISFNTLMRSYVPRGFWKLALRLLTEIEIDDRAVPDVVSFNTTMSSCSTGGAWQVAIQLPAHMEQRELDPDIISYSSVVTAGIQDWCWNLALRLLDATRMIAVQPNAIMMNSALNATAKSGEWTAAVALLSELPSQHLLPDVVSFSSAIAAAEKSREWQIALQLFSDMRHKMVLPDVISFNGIIGCFEKCSLWQYALSLMDEMWFRKASPDVVSFTCAISACEKAGHWLTALALLQLLQERTMRSDEISWNAAISSCGKVWVAALSLFFQMATASLQNNAISFNAAISAGEKQEKWQLALWLLLCMARQNVRPCTIGHNGAISACEKGRQWQLAPCLLTMLAEVTVLADVISYSSAISACEKESRWRSAGKLFEVMSAQRLRRQLVTLNAVISAHAASWKWRLAVSWYAQMCTDQVLPDAISCSSTSSACESLGLWKVAGGLLEQICETPSAITVSNIIGCYEVAHRWQAMPEVLHELQSAGLEFACRVQHGQQRQLVKESAILLQKCSERLAVSAMPPIFKSRFSHGAAAAGGLAFLLCQTHCPGGVTGAIGGMLGAINPLSLFMKKDEKDAKDEENAADSMEKLQKQIGTIEKQLCSMNCKLTSLVGAAAGAAAGHAYNKYKQRKANPMGAMGGGMPGGMGGFQMLDEWTAPPFFVFMKQLADMQKDVQEACAQVRLLGHQKDAKEAEESHQKDRLAVSDFM</sequence>
<feature type="repeat" description="PPR" evidence="2">
    <location>
        <begin position="437"/>
        <end position="471"/>
    </location>
</feature>
<evidence type="ECO:0000256" key="4">
    <source>
        <dbReference type="SAM" id="MobiDB-lite"/>
    </source>
</evidence>
<keyword evidence="3" id="KW-0175">Coiled coil</keyword>
<evidence type="ECO:0000256" key="3">
    <source>
        <dbReference type="SAM" id="Coils"/>
    </source>
</evidence>
<name>A0A812IV02_SYMPI</name>
<evidence type="ECO:0000313" key="5">
    <source>
        <dbReference type="EMBL" id="CAE7169373.1"/>
    </source>
</evidence>
<feature type="repeat" description="PPR" evidence="2">
    <location>
        <begin position="542"/>
        <end position="576"/>
    </location>
</feature>
<dbReference type="OrthoDB" id="185373at2759"/>
<proteinExistence type="predicted"/>
<organism evidence="5 6">
    <name type="scientific">Symbiodinium pilosum</name>
    <name type="common">Dinoflagellate</name>
    <dbReference type="NCBI Taxonomy" id="2952"/>
    <lineage>
        <taxon>Eukaryota</taxon>
        <taxon>Sar</taxon>
        <taxon>Alveolata</taxon>
        <taxon>Dinophyceae</taxon>
        <taxon>Suessiales</taxon>
        <taxon>Symbiodiniaceae</taxon>
        <taxon>Symbiodinium</taxon>
    </lineage>
</organism>
<dbReference type="PROSITE" id="PS51375">
    <property type="entry name" value="PPR"/>
    <property type="match status" value="3"/>
</dbReference>
<evidence type="ECO:0000256" key="1">
    <source>
        <dbReference type="ARBA" id="ARBA00022737"/>
    </source>
</evidence>
<dbReference type="InterPro" id="IPR002885">
    <property type="entry name" value="PPR_rpt"/>
</dbReference>
<accession>A0A812IV02</accession>
<protein>
    <recommendedName>
        <fullName evidence="7">Pentatricopeptide repeat-containing protein, chloroplastic</fullName>
    </recommendedName>
</protein>
<dbReference type="EMBL" id="CAJNIZ010000558">
    <property type="protein sequence ID" value="CAE7169373.1"/>
    <property type="molecule type" value="Genomic_DNA"/>
</dbReference>
<keyword evidence="6" id="KW-1185">Reference proteome</keyword>
<comment type="caution">
    <text evidence="5">The sequence shown here is derived from an EMBL/GenBank/DDBJ whole genome shotgun (WGS) entry which is preliminary data.</text>
</comment>
<dbReference type="Pfam" id="PF13812">
    <property type="entry name" value="PPR_3"/>
    <property type="match status" value="2"/>
</dbReference>
<dbReference type="AlphaFoldDB" id="A0A812IV02"/>
<dbReference type="Gene3D" id="1.25.40.10">
    <property type="entry name" value="Tetratricopeptide repeat domain"/>
    <property type="match status" value="4"/>
</dbReference>
<feature type="coiled-coil region" evidence="3">
    <location>
        <begin position="967"/>
        <end position="997"/>
    </location>
</feature>
<feature type="repeat" description="PPR" evidence="2">
    <location>
        <begin position="750"/>
        <end position="784"/>
    </location>
</feature>
<gene>
    <name evidence="5" type="ORF">SPIL2461_LOCUS667</name>
</gene>
<keyword evidence="1" id="KW-0677">Repeat</keyword>
<dbReference type="PANTHER" id="PTHR47447:SF17">
    <property type="entry name" value="OS12G0638900 PROTEIN"/>
    <property type="match status" value="1"/>
</dbReference>
<evidence type="ECO:0008006" key="7">
    <source>
        <dbReference type="Google" id="ProtNLM"/>
    </source>
</evidence>
<dbReference type="Pfam" id="PF01535">
    <property type="entry name" value="PPR"/>
    <property type="match status" value="3"/>
</dbReference>
<feature type="region of interest" description="Disordered" evidence="4">
    <location>
        <begin position="1086"/>
        <end position="1105"/>
    </location>
</feature>
<dbReference type="InterPro" id="IPR011990">
    <property type="entry name" value="TPR-like_helical_dom_sf"/>
</dbReference>
<evidence type="ECO:0000256" key="2">
    <source>
        <dbReference type="PROSITE-ProRule" id="PRU00708"/>
    </source>
</evidence>